<dbReference type="OrthoDB" id="676979at2759"/>
<dbReference type="SMART" id="SM00013">
    <property type="entry name" value="LRRNT"/>
    <property type="match status" value="1"/>
</dbReference>
<dbReference type="PROSITE" id="PS51450">
    <property type="entry name" value="LRR"/>
    <property type="match status" value="1"/>
</dbReference>
<evidence type="ECO:0000256" key="14">
    <source>
        <dbReference type="ARBA" id="ARBA00030801"/>
    </source>
</evidence>
<dbReference type="SUPFAM" id="SSF48452">
    <property type="entry name" value="TPR-like"/>
    <property type="match status" value="1"/>
</dbReference>
<feature type="signal peptide" evidence="17">
    <location>
        <begin position="1"/>
        <end position="25"/>
    </location>
</feature>
<evidence type="ECO:0000259" key="18">
    <source>
        <dbReference type="SMART" id="SM00013"/>
    </source>
</evidence>
<evidence type="ECO:0000256" key="8">
    <source>
        <dbReference type="ARBA" id="ARBA00022737"/>
    </source>
</evidence>
<keyword evidence="7 17" id="KW-0732">Signal</keyword>
<evidence type="ECO:0000256" key="7">
    <source>
        <dbReference type="ARBA" id="ARBA00022729"/>
    </source>
</evidence>
<gene>
    <name evidence="19" type="ORF">ASZ78_013048</name>
</gene>
<feature type="non-terminal residue" evidence="19">
    <location>
        <position position="431"/>
    </location>
</feature>
<dbReference type="PANTHER" id="PTHR45712">
    <property type="entry name" value="AGAP008170-PA"/>
    <property type="match status" value="1"/>
</dbReference>
<sequence>MAPPPPPPLPWALALLASLWGGTAPCPSVCRCAGGRVYCNDRGLTAVPEGVPPGATTLFLQNNRIGDAGIPPRLGRLQALRVLYLYANALEQLPRHLPPALRELHLQDNNVRGLCRRSLARAPLLERLHLDDNSVSAAGIEEDAFAESGRLRLLFLSRNHLSSVPAGLPPALEELRLDDNRIHTIPLRAFEGLPALRRLVLDGNLLANQRMADDTFSRLYNLSELSLGRNALAAPPANLPRAQLRRLSLAANAISHVPAGSLSRMRALERLDLSDNNLTTLPRGLFDDLSRLSHLGLRNNPWFCGCNLAWLRDWAQALKERGNQALAAGDIGGAVRHYTAAIALDAHNHVLYSNRSAAYAKQGDYSRALTDACRTIELRPDWAKGYSRKAAALEFLNRFEEAKATYEEGLKHEPGNVQLREGLHNMEARLA</sequence>
<evidence type="ECO:0000256" key="11">
    <source>
        <dbReference type="ARBA" id="ARBA00022853"/>
    </source>
</evidence>
<keyword evidence="12" id="KW-0325">Glycoprotein</keyword>
<evidence type="ECO:0000256" key="9">
    <source>
        <dbReference type="ARBA" id="ARBA00022763"/>
    </source>
</evidence>
<comment type="similarity">
    <text evidence="3">Belongs to the Tonsoku family.</text>
</comment>
<dbReference type="SMART" id="SM00364">
    <property type="entry name" value="LRR_BAC"/>
    <property type="match status" value="5"/>
</dbReference>
<evidence type="ECO:0000256" key="17">
    <source>
        <dbReference type="SAM" id="SignalP"/>
    </source>
</evidence>
<dbReference type="STRING" id="9009.A0A226MBC1"/>
<keyword evidence="9" id="KW-0227">DNA damage</keyword>
<dbReference type="Proteomes" id="UP000198323">
    <property type="component" value="Unassembled WGS sequence"/>
</dbReference>
<dbReference type="SMART" id="SM00028">
    <property type="entry name" value="TPR"/>
    <property type="match status" value="3"/>
</dbReference>
<keyword evidence="11" id="KW-0156">Chromatin regulator</keyword>
<dbReference type="GO" id="GO:0005615">
    <property type="term" value="C:extracellular space"/>
    <property type="evidence" value="ECO:0007669"/>
    <property type="project" value="TreeGrafter"/>
</dbReference>
<evidence type="ECO:0000256" key="13">
    <source>
        <dbReference type="ARBA" id="ARBA00023204"/>
    </source>
</evidence>
<keyword evidence="5" id="KW-0963">Cytoplasm</keyword>
<dbReference type="InterPro" id="IPR032675">
    <property type="entry name" value="LRR_dom_sf"/>
</dbReference>
<protein>
    <recommendedName>
        <fullName evidence="15">NF-kappa-B inhibitor-like protein 2</fullName>
    </recommendedName>
    <alternativeName>
        <fullName evidence="14">Nuclear factor of kappa light polypeptide gene enhancer in B-cells inhibitor-like 2</fullName>
    </alternativeName>
</protein>
<dbReference type="Gene3D" id="1.25.40.10">
    <property type="entry name" value="Tetratricopeptide repeat domain"/>
    <property type="match status" value="1"/>
</dbReference>
<dbReference type="GO" id="GO:0005737">
    <property type="term" value="C:cytoplasm"/>
    <property type="evidence" value="ECO:0007669"/>
    <property type="project" value="UniProtKB-SubCell"/>
</dbReference>
<evidence type="ECO:0000256" key="1">
    <source>
        <dbReference type="ARBA" id="ARBA00004286"/>
    </source>
</evidence>
<dbReference type="Gene3D" id="3.80.10.10">
    <property type="entry name" value="Ribonuclease Inhibitor"/>
    <property type="match status" value="3"/>
</dbReference>
<dbReference type="InterPro" id="IPR000372">
    <property type="entry name" value="LRRNT"/>
</dbReference>
<evidence type="ECO:0000256" key="3">
    <source>
        <dbReference type="ARBA" id="ARBA00010999"/>
    </source>
</evidence>
<reference evidence="19 20" key="1">
    <citation type="submission" date="2016-07" db="EMBL/GenBank/DDBJ databases">
        <title>Disparate Historic Effective Population Sizes Predicted by Modern Levels of Genome Diversity for the Scaled Quail (Callipepla squamata) and the Northern Bobwhite (Colinus virginianus): Inferences from First and Second Generation Draft Genome Assemblies for Sympatric New World Quail.</title>
        <authorList>
            <person name="Oldeschulte D.L."/>
            <person name="Halley Y.A."/>
            <person name="Bhattarai E.K."/>
            <person name="Brashear W.A."/>
            <person name="Hill J."/>
            <person name="Metz R.P."/>
            <person name="Johnson C.D."/>
            <person name="Rollins D."/>
            <person name="Peterson M.J."/>
            <person name="Bickhart D.M."/>
            <person name="Decker J.E."/>
            <person name="Seabury C.M."/>
        </authorList>
    </citation>
    <scope>NUCLEOTIDE SEQUENCE [LARGE SCALE GENOMIC DNA]</scope>
    <source>
        <strain evidence="19 20">Texas</strain>
        <tissue evidence="19">Leg muscle</tissue>
    </source>
</reference>
<organism evidence="19 20">
    <name type="scientific">Callipepla squamata</name>
    <name type="common">Scaled quail</name>
    <dbReference type="NCBI Taxonomy" id="9009"/>
    <lineage>
        <taxon>Eukaryota</taxon>
        <taxon>Metazoa</taxon>
        <taxon>Chordata</taxon>
        <taxon>Craniata</taxon>
        <taxon>Vertebrata</taxon>
        <taxon>Euteleostomi</taxon>
        <taxon>Archelosauria</taxon>
        <taxon>Archosauria</taxon>
        <taxon>Dinosauria</taxon>
        <taxon>Saurischia</taxon>
        <taxon>Theropoda</taxon>
        <taxon>Coelurosauria</taxon>
        <taxon>Aves</taxon>
        <taxon>Neognathae</taxon>
        <taxon>Galloanserae</taxon>
        <taxon>Galliformes</taxon>
        <taxon>Odontophoridae</taxon>
        <taxon>Callipepla</taxon>
    </lineage>
</organism>
<evidence type="ECO:0000313" key="20">
    <source>
        <dbReference type="Proteomes" id="UP000198323"/>
    </source>
</evidence>
<evidence type="ECO:0000256" key="12">
    <source>
        <dbReference type="ARBA" id="ARBA00023180"/>
    </source>
</evidence>
<keyword evidence="10 16" id="KW-0802">TPR repeat</keyword>
<keyword evidence="6" id="KW-0433">Leucine-rich repeat</keyword>
<name>A0A226MBC1_CALSU</name>
<dbReference type="GO" id="GO:0006325">
    <property type="term" value="P:chromatin organization"/>
    <property type="evidence" value="ECO:0007669"/>
    <property type="project" value="UniProtKB-KW"/>
</dbReference>
<dbReference type="SMART" id="SM00369">
    <property type="entry name" value="LRR_TYP"/>
    <property type="match status" value="7"/>
</dbReference>
<comment type="caution">
    <text evidence="19">The sequence shown here is derived from an EMBL/GenBank/DDBJ whole genome shotgun (WGS) entry which is preliminary data.</text>
</comment>
<accession>A0A226MBC1</accession>
<dbReference type="PANTHER" id="PTHR45712:SF15">
    <property type="entry name" value="LEUCINE-RICH REPEAT TRANSMEMBRANE PROTEIN FLRT1"/>
    <property type="match status" value="1"/>
</dbReference>
<dbReference type="InterPro" id="IPR011990">
    <property type="entry name" value="TPR-like_helical_dom_sf"/>
</dbReference>
<evidence type="ECO:0000256" key="15">
    <source>
        <dbReference type="ARBA" id="ARBA00033240"/>
    </source>
</evidence>
<dbReference type="SUPFAM" id="SSF52058">
    <property type="entry name" value="L domain-like"/>
    <property type="match status" value="1"/>
</dbReference>
<keyword evidence="20" id="KW-1185">Reference proteome</keyword>
<keyword evidence="13" id="KW-0234">DNA repair</keyword>
<evidence type="ECO:0000256" key="2">
    <source>
        <dbReference type="ARBA" id="ARBA00004496"/>
    </source>
</evidence>
<evidence type="ECO:0000313" key="19">
    <source>
        <dbReference type="EMBL" id="OXB52531.1"/>
    </source>
</evidence>
<dbReference type="InterPro" id="IPR050333">
    <property type="entry name" value="SLRP"/>
</dbReference>
<keyword evidence="4" id="KW-0158">Chromosome</keyword>
<evidence type="ECO:0000256" key="10">
    <source>
        <dbReference type="ARBA" id="ARBA00022803"/>
    </source>
</evidence>
<feature type="chain" id="PRO_5012646610" description="NF-kappa-B inhibitor-like protein 2" evidence="17">
    <location>
        <begin position="26"/>
        <end position="431"/>
    </location>
</feature>
<dbReference type="Pfam" id="PF13855">
    <property type="entry name" value="LRR_8"/>
    <property type="match status" value="3"/>
</dbReference>
<evidence type="ECO:0000256" key="5">
    <source>
        <dbReference type="ARBA" id="ARBA00022490"/>
    </source>
</evidence>
<dbReference type="InterPro" id="IPR019734">
    <property type="entry name" value="TPR_rpt"/>
</dbReference>
<dbReference type="FunFam" id="1.25.40.10:FF:000020">
    <property type="entry name" value="Stress-induced phosphoprotein 1"/>
    <property type="match status" value="1"/>
</dbReference>
<proteinExistence type="inferred from homology"/>
<evidence type="ECO:0000256" key="4">
    <source>
        <dbReference type="ARBA" id="ARBA00022454"/>
    </source>
</evidence>
<evidence type="ECO:0000256" key="6">
    <source>
        <dbReference type="ARBA" id="ARBA00022614"/>
    </source>
</evidence>
<dbReference type="AlphaFoldDB" id="A0A226MBC1"/>
<dbReference type="Pfam" id="PF01462">
    <property type="entry name" value="LRRNT"/>
    <property type="match status" value="1"/>
</dbReference>
<dbReference type="PROSITE" id="PS50005">
    <property type="entry name" value="TPR"/>
    <property type="match status" value="1"/>
</dbReference>
<feature type="domain" description="LRRNT" evidence="18">
    <location>
        <begin position="25"/>
        <end position="57"/>
    </location>
</feature>
<evidence type="ECO:0000256" key="16">
    <source>
        <dbReference type="PROSITE-ProRule" id="PRU00339"/>
    </source>
</evidence>
<dbReference type="InterPro" id="IPR003591">
    <property type="entry name" value="Leu-rich_rpt_typical-subtyp"/>
</dbReference>
<dbReference type="GO" id="GO:0005694">
    <property type="term" value="C:chromosome"/>
    <property type="evidence" value="ECO:0007669"/>
    <property type="project" value="UniProtKB-SubCell"/>
</dbReference>
<comment type="subcellular location">
    <subcellularLocation>
        <location evidence="1">Chromosome</location>
    </subcellularLocation>
    <subcellularLocation>
        <location evidence="2">Cytoplasm</location>
    </subcellularLocation>
</comment>
<feature type="repeat" description="TPR" evidence="16">
    <location>
        <begin position="349"/>
        <end position="382"/>
    </location>
</feature>
<dbReference type="EMBL" id="MCFN01002793">
    <property type="protein sequence ID" value="OXB52531.1"/>
    <property type="molecule type" value="Genomic_DNA"/>
</dbReference>
<dbReference type="InterPro" id="IPR001611">
    <property type="entry name" value="Leu-rich_rpt"/>
</dbReference>
<dbReference type="GO" id="GO:0006281">
    <property type="term" value="P:DNA repair"/>
    <property type="evidence" value="ECO:0007669"/>
    <property type="project" value="UniProtKB-KW"/>
</dbReference>
<keyword evidence="8" id="KW-0677">Repeat</keyword>